<dbReference type="InterPro" id="IPR001736">
    <property type="entry name" value="PLipase_D/transphosphatidylase"/>
</dbReference>
<evidence type="ECO:0000256" key="2">
    <source>
        <dbReference type="ARBA" id="ARBA00003145"/>
    </source>
</evidence>
<evidence type="ECO:0000256" key="9">
    <source>
        <dbReference type="ARBA" id="ARBA00029594"/>
    </source>
</evidence>
<evidence type="ECO:0000313" key="14">
    <source>
        <dbReference type="Proteomes" id="UP001296873"/>
    </source>
</evidence>
<feature type="transmembrane region" description="Helical" evidence="11">
    <location>
        <begin position="556"/>
        <end position="576"/>
    </location>
</feature>
<keyword evidence="7" id="KW-0378">Hydrolase</keyword>
<evidence type="ECO:0000256" key="1">
    <source>
        <dbReference type="ARBA" id="ARBA00000798"/>
    </source>
</evidence>
<dbReference type="EMBL" id="NRRL01000116">
    <property type="protein sequence ID" value="MBK1670775.1"/>
    <property type="molecule type" value="Genomic_DNA"/>
</dbReference>
<dbReference type="CDD" id="cd09143">
    <property type="entry name" value="PLDc_vPLD1_2_like_bac_2"/>
    <property type="match status" value="1"/>
</dbReference>
<keyword evidence="14" id="KW-1185">Reference proteome</keyword>
<name>A0ABS1DN35_9PROT</name>
<dbReference type="InterPro" id="IPR015679">
    <property type="entry name" value="PLipase_D_fam"/>
</dbReference>
<feature type="transmembrane region" description="Helical" evidence="11">
    <location>
        <begin position="713"/>
        <end position="732"/>
    </location>
</feature>
<feature type="transmembrane region" description="Helical" evidence="11">
    <location>
        <begin position="744"/>
        <end position="764"/>
    </location>
</feature>
<organism evidence="13 14">
    <name type="scientific">Rhodovibrio sodomensis</name>
    <dbReference type="NCBI Taxonomy" id="1088"/>
    <lineage>
        <taxon>Bacteria</taxon>
        <taxon>Pseudomonadati</taxon>
        <taxon>Pseudomonadota</taxon>
        <taxon>Alphaproteobacteria</taxon>
        <taxon>Rhodospirillales</taxon>
        <taxon>Rhodovibrionaceae</taxon>
        <taxon>Rhodovibrio</taxon>
    </lineage>
</organism>
<gene>
    <name evidence="13" type="ORF">CKO28_22415</name>
</gene>
<feature type="domain" description="PLD phosphodiesterase" evidence="12">
    <location>
        <begin position="365"/>
        <end position="392"/>
    </location>
</feature>
<comment type="subcellular location">
    <subcellularLocation>
        <location evidence="3">Secreted</location>
    </subcellularLocation>
</comment>
<evidence type="ECO:0000256" key="4">
    <source>
        <dbReference type="ARBA" id="ARBA00018392"/>
    </source>
</evidence>
<dbReference type="Pfam" id="PF13091">
    <property type="entry name" value="PLDc_2"/>
    <property type="match status" value="1"/>
</dbReference>
<dbReference type="SUPFAM" id="SSF56024">
    <property type="entry name" value="Phospholipase D/nuclease"/>
    <property type="match status" value="2"/>
</dbReference>
<keyword evidence="11" id="KW-0472">Membrane</keyword>
<keyword evidence="8" id="KW-0443">Lipid metabolism</keyword>
<dbReference type="InterPro" id="IPR032816">
    <property type="entry name" value="VTT_dom"/>
</dbReference>
<proteinExistence type="predicted"/>
<dbReference type="CDD" id="cd09140">
    <property type="entry name" value="PLDc_vPLD1_2_like_bac_1"/>
    <property type="match status" value="1"/>
</dbReference>
<evidence type="ECO:0000256" key="6">
    <source>
        <dbReference type="ARBA" id="ARBA00022737"/>
    </source>
</evidence>
<keyword evidence="11" id="KW-0812">Transmembrane</keyword>
<evidence type="ECO:0000259" key="12">
    <source>
        <dbReference type="PROSITE" id="PS50035"/>
    </source>
</evidence>
<feature type="domain" description="PLD phosphodiesterase" evidence="12">
    <location>
        <begin position="147"/>
        <end position="174"/>
    </location>
</feature>
<keyword evidence="11" id="KW-1133">Transmembrane helix</keyword>
<dbReference type="Gene3D" id="3.30.870.10">
    <property type="entry name" value="Endonuclease Chain A"/>
    <property type="match status" value="2"/>
</dbReference>
<sequence>MSAAPARPQAERRLCRPGETCWQQPHAPRFGVLIDAAAYFQAAREAMIAAEREIVILAWEFHTKTELVRPAASHDAEGRPHGADGWPSRLGDFLIALAQAKPRLEIRILLWDFAMIYARERELIPIFRLPWKGHPRIHLQMDSAHPPAASQHQKIVVCDDKVAFSGGLDLTANRWDTRDHRADDPRRVNPAGDAYGPFHDAMAIVDGPAARALSEIARQRWAVASGHDYRAPTDGLAADPWPASVAPLLRDVHPAIARTYPAYRGFPEVREVERLFLESIQAARHAVYIEQQYFTSAAIGEALERSLTLADGPDIVIVLPYETSGWLEESTMGVGRVRLQRRLEAADRYGRLRVYQTLVPGGTLDAVKLHAKLMMVDDRLLRVGSANMSNRSLGLDSECDIALEAAGDDADRIARTVAWLRNDLLAEHLGTDAETVAASIAREGGLIAGIDALRAPDDADARTLIPLTHDIPDWMERLVPDTRKLDPERPIQPDLLLERFLPARERVSDAEDAEETDAAAADRQVAEIAPGEVAKLPDDSAERAPAVPNRRPRLRALLRFSGALSIATLIALAWSLTPLKELSNLDAALSLAERWAGDPLAPLYAVAVYVVGGLAFVPVTLMVTVTGLVFGPLKGFAVAMLASVVAATVTFAIGALLGRDLVRRLSGPLINRISERLSRRGTFTVALLRMVPVAPFSLINLAAGAIRIRLGDFLAGTVVGMAPGMAALTLFGDRIEALLRAPTPGRVGLLLLALGLVVAVAYGTDRWAARRRRRREFLRRQREGAGPHDRPGDGPGHGPGASATDGRGPPA</sequence>
<dbReference type="Proteomes" id="UP001296873">
    <property type="component" value="Unassembled WGS sequence"/>
</dbReference>
<evidence type="ECO:0000256" key="5">
    <source>
        <dbReference type="ARBA" id="ARBA00022525"/>
    </source>
</evidence>
<comment type="function">
    <text evidence="2">Could be a virulence factor.</text>
</comment>
<dbReference type="RefSeq" id="WP_200343223.1">
    <property type="nucleotide sequence ID" value="NZ_NRRL01000116.1"/>
</dbReference>
<feature type="transmembrane region" description="Helical" evidence="11">
    <location>
        <begin position="636"/>
        <end position="657"/>
    </location>
</feature>
<evidence type="ECO:0000256" key="10">
    <source>
        <dbReference type="SAM" id="MobiDB-lite"/>
    </source>
</evidence>
<evidence type="ECO:0000256" key="8">
    <source>
        <dbReference type="ARBA" id="ARBA00023098"/>
    </source>
</evidence>
<dbReference type="SMART" id="SM00155">
    <property type="entry name" value="PLDc"/>
    <property type="match status" value="2"/>
</dbReference>
<feature type="compositionally biased region" description="Basic and acidic residues" evidence="10">
    <location>
        <begin position="778"/>
        <end position="792"/>
    </location>
</feature>
<evidence type="ECO:0000256" key="3">
    <source>
        <dbReference type="ARBA" id="ARBA00004613"/>
    </source>
</evidence>
<dbReference type="PROSITE" id="PS50035">
    <property type="entry name" value="PLD"/>
    <property type="match status" value="2"/>
</dbReference>
<dbReference type="PANTHER" id="PTHR18896">
    <property type="entry name" value="PHOSPHOLIPASE D"/>
    <property type="match status" value="1"/>
</dbReference>
<feature type="region of interest" description="Disordered" evidence="10">
    <location>
        <begin position="778"/>
        <end position="811"/>
    </location>
</feature>
<reference evidence="13 14" key="1">
    <citation type="journal article" date="2020" name="Microorganisms">
        <title>Osmotic Adaptation and Compatible Solute Biosynthesis of Phototrophic Bacteria as Revealed from Genome Analyses.</title>
        <authorList>
            <person name="Imhoff J.F."/>
            <person name="Rahn T."/>
            <person name="Kunzel S."/>
            <person name="Keller A."/>
            <person name="Neulinger S.C."/>
        </authorList>
    </citation>
    <scope>NUCLEOTIDE SEQUENCE [LARGE SCALE GENOMIC DNA]</scope>
    <source>
        <strain evidence="13 14">DSM 9895</strain>
    </source>
</reference>
<evidence type="ECO:0000313" key="13">
    <source>
        <dbReference type="EMBL" id="MBK1670775.1"/>
    </source>
</evidence>
<comment type="catalytic activity">
    <reaction evidence="1">
        <text>a 1,2-diacyl-sn-glycero-3-phosphocholine + H2O = a 1,2-diacyl-sn-glycero-3-phosphate + choline + H(+)</text>
        <dbReference type="Rhea" id="RHEA:14445"/>
        <dbReference type="ChEBI" id="CHEBI:15354"/>
        <dbReference type="ChEBI" id="CHEBI:15377"/>
        <dbReference type="ChEBI" id="CHEBI:15378"/>
        <dbReference type="ChEBI" id="CHEBI:57643"/>
        <dbReference type="ChEBI" id="CHEBI:58608"/>
        <dbReference type="EC" id="3.1.4.4"/>
    </reaction>
</comment>
<dbReference type="InterPro" id="IPR025202">
    <property type="entry name" value="PLD-like_dom"/>
</dbReference>
<evidence type="ECO:0000256" key="7">
    <source>
        <dbReference type="ARBA" id="ARBA00022801"/>
    </source>
</evidence>
<comment type="caution">
    <text evidence="13">The sequence shown here is derived from an EMBL/GenBank/DDBJ whole genome shotgun (WGS) entry which is preliminary data.</text>
</comment>
<keyword evidence="6" id="KW-0677">Repeat</keyword>
<keyword evidence="5" id="KW-0964">Secreted</keyword>
<dbReference type="Pfam" id="PF09335">
    <property type="entry name" value="VTT_dom"/>
    <property type="match status" value="1"/>
</dbReference>
<evidence type="ECO:0000256" key="11">
    <source>
        <dbReference type="SAM" id="Phobius"/>
    </source>
</evidence>
<protein>
    <recommendedName>
        <fullName evidence="4">Phospholipase D</fullName>
    </recommendedName>
    <alternativeName>
        <fullName evidence="9">Choline phosphatase</fullName>
    </alternativeName>
</protein>
<feature type="transmembrane region" description="Helical" evidence="11">
    <location>
        <begin position="603"/>
        <end position="629"/>
    </location>
</feature>
<accession>A0ABS1DN35</accession>
<dbReference type="PANTHER" id="PTHR18896:SF76">
    <property type="entry name" value="PHOSPHOLIPASE"/>
    <property type="match status" value="1"/>
</dbReference>